<keyword evidence="1" id="KW-0472">Membrane</keyword>
<proteinExistence type="predicted"/>
<keyword evidence="1" id="KW-0812">Transmembrane</keyword>
<organism evidence="2">
    <name type="scientific">Rhizophora mucronata</name>
    <name type="common">Asiatic mangrove</name>
    <dbReference type="NCBI Taxonomy" id="61149"/>
    <lineage>
        <taxon>Eukaryota</taxon>
        <taxon>Viridiplantae</taxon>
        <taxon>Streptophyta</taxon>
        <taxon>Embryophyta</taxon>
        <taxon>Tracheophyta</taxon>
        <taxon>Spermatophyta</taxon>
        <taxon>Magnoliopsida</taxon>
        <taxon>eudicotyledons</taxon>
        <taxon>Gunneridae</taxon>
        <taxon>Pentapetalae</taxon>
        <taxon>rosids</taxon>
        <taxon>fabids</taxon>
        <taxon>Malpighiales</taxon>
        <taxon>Rhizophoraceae</taxon>
        <taxon>Rhizophora</taxon>
    </lineage>
</organism>
<keyword evidence="1" id="KW-1133">Transmembrane helix</keyword>
<evidence type="ECO:0000313" key="2">
    <source>
        <dbReference type="EMBL" id="MBX40633.1"/>
    </source>
</evidence>
<dbReference type="EMBL" id="GGEC01060149">
    <property type="protein sequence ID" value="MBX40633.1"/>
    <property type="molecule type" value="Transcribed_RNA"/>
</dbReference>
<dbReference type="AlphaFoldDB" id="A0A2P2NDS0"/>
<name>A0A2P2NDS0_RHIMU</name>
<accession>A0A2P2NDS0</accession>
<evidence type="ECO:0000256" key="1">
    <source>
        <dbReference type="SAM" id="Phobius"/>
    </source>
</evidence>
<feature type="transmembrane region" description="Helical" evidence="1">
    <location>
        <begin position="26"/>
        <end position="45"/>
    </location>
</feature>
<reference evidence="2" key="1">
    <citation type="submission" date="2018-02" db="EMBL/GenBank/DDBJ databases">
        <title>Rhizophora mucronata_Transcriptome.</title>
        <authorList>
            <person name="Meera S.P."/>
            <person name="Sreeshan A."/>
            <person name="Augustine A."/>
        </authorList>
    </citation>
    <scope>NUCLEOTIDE SEQUENCE</scope>
    <source>
        <tissue evidence="2">Leaf</tissue>
    </source>
</reference>
<sequence length="68" mass="8127">MWALFCVPSQRRRPIKATFRLTTCDFVPLLLARDLSLFFYFYFLGKKIKQKQPRKQSTSKQQLLQNKG</sequence>
<protein>
    <submittedName>
        <fullName evidence="2">Uncharacterized protein</fullName>
    </submittedName>
</protein>